<dbReference type="EMBL" id="WMBA01000049">
    <property type="protein sequence ID" value="MTD57508.1"/>
    <property type="molecule type" value="Genomic_DNA"/>
</dbReference>
<dbReference type="SUPFAM" id="SSF53649">
    <property type="entry name" value="Alkaline phosphatase-like"/>
    <property type="match status" value="1"/>
</dbReference>
<gene>
    <name evidence="1" type="ORF">GKO32_26560</name>
</gene>
<dbReference type="InterPro" id="IPR002591">
    <property type="entry name" value="Phosphodiest/P_Trfase"/>
</dbReference>
<sequence>MDLPRPGSQPQLAHVVPSVLTALGVPGFANEVGIPPVSSACVLLIDGLGWELLEQHAQDAPVLSAMSRTPLRVGYPSTTVAGLAAIGTGVASGEHGMTGYTFEVPGIGVLNALRWTGHPGGPDLRERLPPAEAQPLPTTFARAAAAGVDAAVVSDAQFAKSALTEAVQRGGRYVGVFALGDLATSVLRILEQPRSFCYGYHSQLDQLGHLYGPGSPAWRYQLKHVDRLVESIVDSLPPGGLLAVVADHGMVAVDETALDLDATPWLLEGVRVIAGEVRARHVYATDGAIEDVLAVWRSELGDRAWVATRDEAIEAGWFGPRVSDWVRPRIGDIVVAARDRFGLVRRTAEPLESSLIGQHGSLTTAEQLVPLALAYGS</sequence>
<dbReference type="RefSeq" id="WP_312868576.1">
    <property type="nucleotide sequence ID" value="NZ_WMBA01000049.1"/>
</dbReference>
<dbReference type="Pfam" id="PF01663">
    <property type="entry name" value="Phosphodiest"/>
    <property type="match status" value="1"/>
</dbReference>
<dbReference type="InterPro" id="IPR017850">
    <property type="entry name" value="Alkaline_phosphatase_core_sf"/>
</dbReference>
<dbReference type="GO" id="GO:0016787">
    <property type="term" value="F:hydrolase activity"/>
    <property type="evidence" value="ECO:0007669"/>
    <property type="project" value="UniProtKB-ARBA"/>
</dbReference>
<dbReference type="PANTHER" id="PTHR10151">
    <property type="entry name" value="ECTONUCLEOTIDE PYROPHOSPHATASE/PHOSPHODIESTERASE"/>
    <property type="match status" value="1"/>
</dbReference>
<dbReference type="AlphaFoldDB" id="A0A6N7YZV4"/>
<evidence type="ECO:0000313" key="1">
    <source>
        <dbReference type="EMBL" id="MTD57508.1"/>
    </source>
</evidence>
<reference evidence="1 2" key="1">
    <citation type="submission" date="2019-11" db="EMBL/GenBank/DDBJ databases">
        <title>Draft genome of Amycolatopsis RM579.</title>
        <authorList>
            <person name="Duangmal K."/>
            <person name="Mingma R."/>
        </authorList>
    </citation>
    <scope>NUCLEOTIDE SEQUENCE [LARGE SCALE GENOMIC DNA]</scope>
    <source>
        <strain evidence="1 2">RM579</strain>
    </source>
</reference>
<comment type="caution">
    <text evidence="1">The sequence shown here is derived from an EMBL/GenBank/DDBJ whole genome shotgun (WGS) entry which is preliminary data.</text>
</comment>
<keyword evidence="2" id="KW-1185">Reference proteome</keyword>
<name>A0A6N7YZV4_9PSEU</name>
<evidence type="ECO:0000313" key="2">
    <source>
        <dbReference type="Proteomes" id="UP000440096"/>
    </source>
</evidence>
<dbReference type="Proteomes" id="UP000440096">
    <property type="component" value="Unassembled WGS sequence"/>
</dbReference>
<dbReference type="PANTHER" id="PTHR10151:SF120">
    <property type="entry name" value="BIS(5'-ADENOSYL)-TRIPHOSPHATASE"/>
    <property type="match status" value="1"/>
</dbReference>
<organism evidence="1 2">
    <name type="scientific">Amycolatopsis pithecellobii</name>
    <dbReference type="NCBI Taxonomy" id="664692"/>
    <lineage>
        <taxon>Bacteria</taxon>
        <taxon>Bacillati</taxon>
        <taxon>Actinomycetota</taxon>
        <taxon>Actinomycetes</taxon>
        <taxon>Pseudonocardiales</taxon>
        <taxon>Pseudonocardiaceae</taxon>
        <taxon>Amycolatopsis</taxon>
    </lineage>
</organism>
<accession>A0A6N7YZV4</accession>
<proteinExistence type="predicted"/>
<dbReference type="Gene3D" id="3.40.720.10">
    <property type="entry name" value="Alkaline Phosphatase, subunit A"/>
    <property type="match status" value="1"/>
</dbReference>
<protein>
    <submittedName>
        <fullName evidence="1">Alkaline phosphatase family protein</fullName>
    </submittedName>
</protein>